<dbReference type="EMBL" id="BONN01000004">
    <property type="protein sequence ID" value="GIG32746.1"/>
    <property type="molecule type" value="Genomic_DNA"/>
</dbReference>
<evidence type="ECO:0000313" key="5">
    <source>
        <dbReference type="Proteomes" id="UP000618382"/>
    </source>
</evidence>
<comment type="caution">
    <text evidence="3">The sequence shown here is derived from an EMBL/GenBank/DDBJ whole genome shotgun (WGS) entry which is preliminary data.</text>
</comment>
<dbReference type="Proteomes" id="UP000577956">
    <property type="component" value="Unassembled WGS sequence"/>
</dbReference>
<feature type="transmembrane region" description="Helical" evidence="1">
    <location>
        <begin position="26"/>
        <end position="45"/>
    </location>
</feature>
<evidence type="ECO:0000313" key="3">
    <source>
        <dbReference type="EMBL" id="NYD86363.1"/>
    </source>
</evidence>
<accession>A0A7Y9FFG4</accession>
<keyword evidence="1" id="KW-0812">Transmembrane</keyword>
<dbReference type="EMBL" id="JACCBK010000001">
    <property type="protein sequence ID" value="NYD86363.1"/>
    <property type="molecule type" value="Genomic_DNA"/>
</dbReference>
<feature type="transmembrane region" description="Helical" evidence="1">
    <location>
        <begin position="342"/>
        <end position="359"/>
    </location>
</feature>
<sequence>MSAGTGAWRARASFAEGATNLRESGVLGAVLVGLAAVLVAAGLLVDVRAAHAVVEAEAAYLAAGGDLLVAQAGDDGSIDAARCVAVAGVTGVRASAAVTVAPGAAGIVGRPAAEQTVVTATDGVLDVLDLPAPGPDGVVVAAGLADRWEWASGSHVQLVPRDAAAGLPTGVLTVEAVADLARLSEGASTGVLVLAAPTGDAQTCFVRIDPQYREDLRAALPAMLGETAAGPVSVSDRLPAGALAQDPASTYDQRVTRWVGGAVGAVVGLVWAVVAWTRRGRAALYASLGVPWAGGVLVRWVEGLGVALLGTVWGTSLAATTAVTALGVPAPLAVDLAVRDGALAFAVAALVVVAAGLWQPPTLASLKDR</sequence>
<keyword evidence="5" id="KW-1185">Reference proteome</keyword>
<feature type="transmembrane region" description="Helical" evidence="1">
    <location>
        <begin position="258"/>
        <end position="276"/>
    </location>
</feature>
<keyword evidence="1" id="KW-1133">Transmembrane helix</keyword>
<dbReference type="RefSeq" id="WP_170208933.1">
    <property type="nucleotide sequence ID" value="NZ_BAABFI010000001.1"/>
</dbReference>
<evidence type="ECO:0000256" key="1">
    <source>
        <dbReference type="SAM" id="Phobius"/>
    </source>
</evidence>
<evidence type="ECO:0000313" key="2">
    <source>
        <dbReference type="EMBL" id="GIG32746.1"/>
    </source>
</evidence>
<proteinExistence type="predicted"/>
<feature type="transmembrane region" description="Helical" evidence="1">
    <location>
        <begin position="282"/>
        <end position="301"/>
    </location>
</feature>
<dbReference type="AlphaFoldDB" id="A0A7Y9FFG4"/>
<reference evidence="3 4" key="1">
    <citation type="submission" date="2020-07" db="EMBL/GenBank/DDBJ databases">
        <title>Sequencing the genomes of 1000 actinobacteria strains.</title>
        <authorList>
            <person name="Klenk H.-P."/>
        </authorList>
    </citation>
    <scope>NUCLEOTIDE SEQUENCE [LARGE SCALE GENOMIC DNA]</scope>
    <source>
        <strain evidence="3 4">DSM 24482</strain>
    </source>
</reference>
<reference evidence="2 5" key="2">
    <citation type="submission" date="2021-01" db="EMBL/GenBank/DDBJ databases">
        <title>Whole genome shotgun sequence of Cellulomonas oligotrophica NBRC 109435.</title>
        <authorList>
            <person name="Komaki H."/>
            <person name="Tamura T."/>
        </authorList>
    </citation>
    <scope>NUCLEOTIDE SEQUENCE [LARGE SCALE GENOMIC DNA]</scope>
    <source>
        <strain evidence="2 5">NBRC 109435</strain>
    </source>
</reference>
<organism evidence="3 4">
    <name type="scientific">Cellulomonas oligotrophica</name>
    <dbReference type="NCBI Taxonomy" id="931536"/>
    <lineage>
        <taxon>Bacteria</taxon>
        <taxon>Bacillati</taxon>
        <taxon>Actinomycetota</taxon>
        <taxon>Actinomycetes</taxon>
        <taxon>Micrococcales</taxon>
        <taxon>Cellulomonadaceae</taxon>
        <taxon>Cellulomonas</taxon>
    </lineage>
</organism>
<name>A0A7Y9FFG4_9CELL</name>
<protein>
    <submittedName>
        <fullName evidence="3">Uncharacterized protein</fullName>
    </submittedName>
</protein>
<keyword evidence="1" id="KW-0472">Membrane</keyword>
<feature type="transmembrane region" description="Helical" evidence="1">
    <location>
        <begin position="308"/>
        <end position="330"/>
    </location>
</feature>
<evidence type="ECO:0000313" key="4">
    <source>
        <dbReference type="Proteomes" id="UP000577956"/>
    </source>
</evidence>
<gene>
    <name evidence="3" type="ORF">BKA21_001912</name>
    <name evidence="2" type="ORF">Col01nite_19050</name>
</gene>
<dbReference type="Proteomes" id="UP000618382">
    <property type="component" value="Unassembled WGS sequence"/>
</dbReference>